<dbReference type="Pfam" id="PF00027">
    <property type="entry name" value="cNMP_binding"/>
    <property type="match status" value="1"/>
</dbReference>
<evidence type="ECO:0000313" key="5">
    <source>
        <dbReference type="EMBL" id="SUZ81361.1"/>
    </source>
</evidence>
<dbReference type="InterPro" id="IPR000595">
    <property type="entry name" value="cNMP-bd_dom"/>
</dbReference>
<name>A0A381QPT8_9ZZZZ</name>
<dbReference type="SMART" id="SM00419">
    <property type="entry name" value="HTH_CRP"/>
    <property type="match status" value="1"/>
</dbReference>
<dbReference type="PROSITE" id="PS00042">
    <property type="entry name" value="HTH_CRP_1"/>
    <property type="match status" value="1"/>
</dbReference>
<dbReference type="PANTHER" id="PTHR24567:SF75">
    <property type="entry name" value="FUMARATE AND NITRATE REDUCTION REGULATORY PROTEIN"/>
    <property type="match status" value="1"/>
</dbReference>
<evidence type="ECO:0000256" key="1">
    <source>
        <dbReference type="ARBA" id="ARBA00023015"/>
    </source>
</evidence>
<evidence type="ECO:0000259" key="4">
    <source>
        <dbReference type="PROSITE" id="PS51063"/>
    </source>
</evidence>
<protein>
    <recommendedName>
        <fullName evidence="4">HTH crp-type domain-containing protein</fullName>
    </recommendedName>
</protein>
<proteinExistence type="predicted"/>
<dbReference type="InterPro" id="IPR050397">
    <property type="entry name" value="Env_Response_Regulators"/>
</dbReference>
<organism evidence="5">
    <name type="scientific">marine metagenome</name>
    <dbReference type="NCBI Taxonomy" id="408172"/>
    <lineage>
        <taxon>unclassified sequences</taxon>
        <taxon>metagenomes</taxon>
        <taxon>ecological metagenomes</taxon>
    </lineage>
</organism>
<dbReference type="InterPro" id="IPR018335">
    <property type="entry name" value="Tscrpt_reg_HTH_Crp-type_CS"/>
</dbReference>
<reference evidence="5" key="1">
    <citation type="submission" date="2018-05" db="EMBL/GenBank/DDBJ databases">
        <authorList>
            <person name="Lanie J.A."/>
            <person name="Ng W.-L."/>
            <person name="Kazmierczak K.M."/>
            <person name="Andrzejewski T.M."/>
            <person name="Davidsen T.M."/>
            <person name="Wayne K.J."/>
            <person name="Tettelin H."/>
            <person name="Glass J.I."/>
            <person name="Rusch D."/>
            <person name="Podicherti R."/>
            <person name="Tsui H.-C.T."/>
            <person name="Winkler M.E."/>
        </authorList>
    </citation>
    <scope>NUCLEOTIDE SEQUENCE</scope>
</reference>
<dbReference type="SUPFAM" id="SSF51206">
    <property type="entry name" value="cAMP-binding domain-like"/>
    <property type="match status" value="1"/>
</dbReference>
<dbReference type="InterPro" id="IPR012318">
    <property type="entry name" value="HTH_CRP"/>
</dbReference>
<sequence length="245" mass="27747">MVVAMPNVNQRRTVITCTNCRLNRYCLPAALNKSDIKQLEAIVEHNCSYEKGDHLYRQKANFKSVYAVRSGSFKSYAFRYNGKGRVNGFFFPGEIIGMDGISNRSHINAVQALEHASVCEIPFSKLESLSLQIPDLQHHFLALMGKEITNDKEFHDLLSSYTAEERVAHFLINLSSRCERVSLSPFHLLLPMTRSDIGEYLGLSLETISRIFSKLHRKGLIAVNNREIELLQMEPLLKIAGCATK</sequence>
<dbReference type="PANTHER" id="PTHR24567">
    <property type="entry name" value="CRP FAMILY TRANSCRIPTIONAL REGULATORY PROTEIN"/>
    <property type="match status" value="1"/>
</dbReference>
<dbReference type="PROSITE" id="PS51063">
    <property type="entry name" value="HTH_CRP_2"/>
    <property type="match status" value="1"/>
</dbReference>
<gene>
    <name evidence="5" type="ORF">METZ01_LOCUS34215</name>
</gene>
<evidence type="ECO:0000256" key="2">
    <source>
        <dbReference type="ARBA" id="ARBA00023125"/>
    </source>
</evidence>
<dbReference type="EMBL" id="UINC01001465">
    <property type="protein sequence ID" value="SUZ81361.1"/>
    <property type="molecule type" value="Genomic_DNA"/>
</dbReference>
<dbReference type="InterPro" id="IPR036388">
    <property type="entry name" value="WH-like_DNA-bd_sf"/>
</dbReference>
<dbReference type="GO" id="GO:0005829">
    <property type="term" value="C:cytosol"/>
    <property type="evidence" value="ECO:0007669"/>
    <property type="project" value="TreeGrafter"/>
</dbReference>
<dbReference type="PRINTS" id="PR00034">
    <property type="entry name" value="HTHCRP"/>
</dbReference>
<dbReference type="InterPro" id="IPR036390">
    <property type="entry name" value="WH_DNA-bd_sf"/>
</dbReference>
<dbReference type="GO" id="GO:0003700">
    <property type="term" value="F:DNA-binding transcription factor activity"/>
    <property type="evidence" value="ECO:0007669"/>
    <property type="project" value="InterPro"/>
</dbReference>
<evidence type="ECO:0000256" key="3">
    <source>
        <dbReference type="ARBA" id="ARBA00023163"/>
    </source>
</evidence>
<dbReference type="Gene3D" id="1.10.10.10">
    <property type="entry name" value="Winged helix-like DNA-binding domain superfamily/Winged helix DNA-binding domain"/>
    <property type="match status" value="1"/>
</dbReference>
<dbReference type="SMART" id="SM00100">
    <property type="entry name" value="cNMP"/>
    <property type="match status" value="1"/>
</dbReference>
<dbReference type="InterPro" id="IPR018490">
    <property type="entry name" value="cNMP-bd_dom_sf"/>
</dbReference>
<dbReference type="Gene3D" id="2.60.120.10">
    <property type="entry name" value="Jelly Rolls"/>
    <property type="match status" value="1"/>
</dbReference>
<keyword evidence="2" id="KW-0238">DNA-binding</keyword>
<dbReference type="CDD" id="cd00038">
    <property type="entry name" value="CAP_ED"/>
    <property type="match status" value="1"/>
</dbReference>
<keyword evidence="1" id="KW-0805">Transcription regulation</keyword>
<dbReference type="InterPro" id="IPR014710">
    <property type="entry name" value="RmlC-like_jellyroll"/>
</dbReference>
<feature type="domain" description="HTH crp-type" evidence="4">
    <location>
        <begin position="161"/>
        <end position="234"/>
    </location>
</feature>
<dbReference type="CDD" id="cd00092">
    <property type="entry name" value="HTH_CRP"/>
    <property type="match status" value="1"/>
</dbReference>
<dbReference type="Pfam" id="PF13545">
    <property type="entry name" value="HTH_Crp_2"/>
    <property type="match status" value="1"/>
</dbReference>
<dbReference type="AlphaFoldDB" id="A0A381QPT8"/>
<accession>A0A381QPT8</accession>
<dbReference type="SUPFAM" id="SSF46785">
    <property type="entry name" value="Winged helix' DNA-binding domain"/>
    <property type="match status" value="1"/>
</dbReference>
<dbReference type="FunFam" id="1.10.10.10:FF:000028">
    <property type="entry name" value="Fumarate/nitrate reduction transcriptional regulator Fnr"/>
    <property type="match status" value="1"/>
</dbReference>
<dbReference type="GO" id="GO:0003677">
    <property type="term" value="F:DNA binding"/>
    <property type="evidence" value="ECO:0007669"/>
    <property type="project" value="UniProtKB-KW"/>
</dbReference>
<keyword evidence="3" id="KW-0804">Transcription</keyword>